<name>A0A857LHS8_9ACTN</name>
<dbReference type="Gene3D" id="3.40.50.1000">
    <property type="entry name" value="HAD superfamily/HAD-like"/>
    <property type="match status" value="1"/>
</dbReference>
<proteinExistence type="predicted"/>
<organism evidence="1">
    <name type="scientific">Gordonia amarae</name>
    <dbReference type="NCBI Taxonomy" id="36821"/>
    <lineage>
        <taxon>Bacteria</taxon>
        <taxon>Bacillati</taxon>
        <taxon>Actinomycetota</taxon>
        <taxon>Actinomycetes</taxon>
        <taxon>Mycobacteriales</taxon>
        <taxon>Gordoniaceae</taxon>
        <taxon>Gordonia</taxon>
    </lineage>
</organism>
<dbReference type="EMBL" id="CP045810">
    <property type="protein sequence ID" value="QHN37921.1"/>
    <property type="molecule type" value="Genomic_DNA"/>
</dbReference>
<dbReference type="GO" id="GO:0016787">
    <property type="term" value="F:hydrolase activity"/>
    <property type="evidence" value="ECO:0007669"/>
    <property type="project" value="UniProtKB-KW"/>
</dbReference>
<dbReference type="InterPro" id="IPR023214">
    <property type="entry name" value="HAD_sf"/>
</dbReference>
<dbReference type="InterPro" id="IPR036412">
    <property type="entry name" value="HAD-like_sf"/>
</dbReference>
<evidence type="ECO:0000313" key="1">
    <source>
        <dbReference type="EMBL" id="QHN37921.1"/>
    </source>
</evidence>
<dbReference type="SUPFAM" id="SSF56784">
    <property type="entry name" value="HAD-like"/>
    <property type="match status" value="1"/>
</dbReference>
<reference evidence="1" key="1">
    <citation type="journal article" date="2021" name="Nat. Microbiol.">
        <title>Cocultivation of an ultrasmall environmental parasitic bacterium with lytic ability against bacteria associated with wastewater foams.</title>
        <authorList>
            <person name="Batinovic S."/>
            <person name="Rose J.J.A."/>
            <person name="Ratcliffe J."/>
            <person name="Seviour R.J."/>
            <person name="Petrovski S."/>
        </authorList>
    </citation>
    <scope>NUCLEOTIDE SEQUENCE</scope>
    <source>
        <strain evidence="1">CON44</strain>
    </source>
</reference>
<sequence>MTLSPGAPVPPISTPLIATDLDRTMIFSKAAMGPEQFAALDLCCVEIHEDAPLSYMTSEAVDLLGTLAASAPVVPVTTRTPKQYKRIALPGSPFRHAVVSSGGRIITDGTDDKAWRRHIDTQLSGAGADLDTVVAELRSRIDQSWVKKLRIADDLFCYLVVRTERQPAGFLADWTGWCAPRGWTVSQQGRKIYAQPATVTKSAALAEVRNRLIDDGTLTAGAPVLAAGDGLLDADMLEAADRGIRPAHGELHELGFAREHVRVTESSGALAGEEILAWFHAAMPAAGAA</sequence>
<dbReference type="PIRSF" id="PIRSF030802">
    <property type="entry name" value="UCP030802"/>
    <property type="match status" value="1"/>
</dbReference>
<dbReference type="RefSeq" id="WP_005191885.1">
    <property type="nucleotide sequence ID" value="NZ_CP045804.1"/>
</dbReference>
<dbReference type="InterPro" id="IPR024197">
    <property type="entry name" value="TPP-like"/>
</dbReference>
<dbReference type="AlphaFoldDB" id="A0A857LHS8"/>
<gene>
    <name evidence="1" type="ORF">GII30_00840</name>
</gene>
<protein>
    <submittedName>
        <fullName evidence="1">HAD family hydrolase</fullName>
    </submittedName>
</protein>
<accession>A0A857LHS8</accession>
<keyword evidence="1" id="KW-0378">Hydrolase</keyword>